<evidence type="ECO:0000313" key="3">
    <source>
        <dbReference type="Proteomes" id="UP000466307"/>
    </source>
</evidence>
<accession>A0A7K3LQI3</accession>
<dbReference type="Proteomes" id="UP000466307">
    <property type="component" value="Unassembled WGS sequence"/>
</dbReference>
<sequence>MTTTALLLAGCGSGGESTPTASSVAAPTTGCAAQPAAANATAIGLPSASVTLTGAGAEPRRVAAAAPDRTAPQQVTLTTSSTEESVSAATTRTVEMPLTARFDCTSDTELDLTLGTPTSPDPTLRRQLAAAAGSTGALSFGPGLAPLSLRLAPTDASSSEARSAIEQSLVQALHDAITVPVDAIGVGATWRTERTIASAATVVQTVEARLTAWDGNRLTIAFTAEESPVNSIFTIPGGDATLTIARYSYTGSGEVTLDLTRGLPVGGQATYTGARELVGAGDQSLLQKLGFTLTWR</sequence>
<gene>
    <name evidence="2" type="ORF">GYA93_13085</name>
</gene>
<evidence type="ECO:0000256" key="1">
    <source>
        <dbReference type="SAM" id="MobiDB-lite"/>
    </source>
</evidence>
<feature type="region of interest" description="Disordered" evidence="1">
    <location>
        <begin position="59"/>
        <end position="91"/>
    </location>
</feature>
<name>A0A7K3LQI3_9ACTN</name>
<comment type="caution">
    <text evidence="2">The sequence shown here is derived from an EMBL/GenBank/DDBJ whole genome shotgun (WGS) entry which is preliminary data.</text>
</comment>
<keyword evidence="3" id="KW-1185">Reference proteome</keyword>
<reference evidence="2 3" key="1">
    <citation type="submission" date="2020-01" db="EMBL/GenBank/DDBJ databases">
        <title>Investigation of new actinobacteria for the biodesulphurisation of diesel fuel.</title>
        <authorList>
            <person name="Athi Narayanan S.M."/>
        </authorList>
    </citation>
    <scope>NUCLEOTIDE SEQUENCE [LARGE SCALE GENOMIC DNA]</scope>
    <source>
        <strain evidence="2 3">213E</strain>
    </source>
</reference>
<feature type="compositionally biased region" description="Low complexity" evidence="1">
    <location>
        <begin position="62"/>
        <end position="91"/>
    </location>
</feature>
<organism evidence="2 3">
    <name type="scientific">Gordonia desulfuricans</name>
    <dbReference type="NCBI Taxonomy" id="89051"/>
    <lineage>
        <taxon>Bacteria</taxon>
        <taxon>Bacillati</taxon>
        <taxon>Actinomycetota</taxon>
        <taxon>Actinomycetes</taxon>
        <taxon>Mycobacteriales</taxon>
        <taxon>Gordoniaceae</taxon>
        <taxon>Gordonia</taxon>
    </lineage>
</organism>
<dbReference type="AlphaFoldDB" id="A0A7K3LQI3"/>
<evidence type="ECO:0000313" key="2">
    <source>
        <dbReference type="EMBL" id="NDK90505.1"/>
    </source>
</evidence>
<dbReference type="EMBL" id="JAADZU010000039">
    <property type="protein sequence ID" value="NDK90505.1"/>
    <property type="molecule type" value="Genomic_DNA"/>
</dbReference>
<protein>
    <submittedName>
        <fullName evidence="2">Uncharacterized protein</fullName>
    </submittedName>
</protein>
<proteinExistence type="predicted"/>